<evidence type="ECO:0000256" key="2">
    <source>
        <dbReference type="ARBA" id="ARBA00001946"/>
    </source>
</evidence>
<dbReference type="InterPro" id="IPR000086">
    <property type="entry name" value="NUDIX_hydrolase_dom"/>
</dbReference>
<evidence type="ECO:0000256" key="8">
    <source>
        <dbReference type="ARBA" id="ARBA00022723"/>
    </source>
</evidence>
<dbReference type="Gene3D" id="3.90.79.10">
    <property type="entry name" value="Nucleoside Triphosphate Pyrophosphohydrolase"/>
    <property type="match status" value="1"/>
</dbReference>
<feature type="domain" description="Nudix hydrolase" evidence="15">
    <location>
        <begin position="57"/>
        <end position="207"/>
    </location>
</feature>
<accession>A0AA88YB28</accession>
<dbReference type="PANTHER" id="PTHR10885:SF0">
    <property type="entry name" value="ISOPENTENYL-DIPHOSPHATE DELTA-ISOMERASE"/>
    <property type="match status" value="1"/>
</dbReference>
<proteinExistence type="inferred from homology"/>
<dbReference type="CDD" id="cd02885">
    <property type="entry name" value="NUDIX_IPP_Isomerase"/>
    <property type="match status" value="1"/>
</dbReference>
<keyword evidence="9" id="KW-0756">Sterol biosynthesis</keyword>
<dbReference type="PROSITE" id="PS51462">
    <property type="entry name" value="NUDIX"/>
    <property type="match status" value="1"/>
</dbReference>
<organism evidence="16 17">
    <name type="scientific">Pinctada imbricata</name>
    <name type="common">Atlantic pearl-oyster</name>
    <name type="synonym">Pinctada martensii</name>
    <dbReference type="NCBI Taxonomy" id="66713"/>
    <lineage>
        <taxon>Eukaryota</taxon>
        <taxon>Metazoa</taxon>
        <taxon>Spiralia</taxon>
        <taxon>Lophotrochozoa</taxon>
        <taxon>Mollusca</taxon>
        <taxon>Bivalvia</taxon>
        <taxon>Autobranchia</taxon>
        <taxon>Pteriomorphia</taxon>
        <taxon>Pterioida</taxon>
        <taxon>Pterioidea</taxon>
        <taxon>Pteriidae</taxon>
        <taxon>Pinctada</taxon>
    </lineage>
</organism>
<keyword evidence="9" id="KW-1207">Sterol metabolism</keyword>
<dbReference type="InterPro" id="IPR015797">
    <property type="entry name" value="NUDIX_hydrolase-like_dom_sf"/>
</dbReference>
<comment type="pathway">
    <text evidence="4">Isoprenoid biosynthesis; dimethylallyl diphosphate biosynthesis; dimethylallyl diphosphate from isopentenyl diphosphate: step 1/1.</text>
</comment>
<comment type="similarity">
    <text evidence="5">Belongs to the IPP isomerase type 1 family.</text>
</comment>
<dbReference type="AlphaFoldDB" id="A0AA88YB28"/>
<keyword evidence="14" id="KW-0413">Isomerase</keyword>
<dbReference type="SUPFAM" id="SSF55811">
    <property type="entry name" value="Nudix"/>
    <property type="match status" value="1"/>
</dbReference>
<dbReference type="GO" id="GO:0009240">
    <property type="term" value="P:isopentenyl diphosphate biosynthetic process"/>
    <property type="evidence" value="ECO:0007669"/>
    <property type="project" value="TreeGrafter"/>
</dbReference>
<evidence type="ECO:0000256" key="3">
    <source>
        <dbReference type="ARBA" id="ARBA00003951"/>
    </source>
</evidence>
<evidence type="ECO:0000256" key="6">
    <source>
        <dbReference type="ARBA" id="ARBA00012057"/>
    </source>
</evidence>
<dbReference type="NCBIfam" id="TIGR02150">
    <property type="entry name" value="IPP_isom_1"/>
    <property type="match status" value="1"/>
</dbReference>
<evidence type="ECO:0000256" key="9">
    <source>
        <dbReference type="ARBA" id="ARBA00022778"/>
    </source>
</evidence>
<dbReference type="Pfam" id="PF00293">
    <property type="entry name" value="NUDIX"/>
    <property type="match status" value="1"/>
</dbReference>
<dbReference type="InterPro" id="IPR011876">
    <property type="entry name" value="IsopentenylPP_isomerase_typ1"/>
</dbReference>
<evidence type="ECO:0000256" key="7">
    <source>
        <dbReference type="ARBA" id="ARBA00022516"/>
    </source>
</evidence>
<dbReference type="GO" id="GO:0005737">
    <property type="term" value="C:cytoplasm"/>
    <property type="evidence" value="ECO:0007669"/>
    <property type="project" value="TreeGrafter"/>
</dbReference>
<keyword evidence="10" id="KW-0460">Magnesium</keyword>
<comment type="cofactor">
    <cofactor evidence="2">
        <name>Mg(2+)</name>
        <dbReference type="ChEBI" id="CHEBI:18420"/>
    </cofactor>
</comment>
<evidence type="ECO:0000256" key="11">
    <source>
        <dbReference type="ARBA" id="ARBA00022955"/>
    </source>
</evidence>
<evidence type="ECO:0000259" key="15">
    <source>
        <dbReference type="PROSITE" id="PS51462"/>
    </source>
</evidence>
<comment type="catalytic activity">
    <reaction evidence="1">
        <text>isopentenyl diphosphate = dimethylallyl diphosphate</text>
        <dbReference type="Rhea" id="RHEA:23284"/>
        <dbReference type="ChEBI" id="CHEBI:57623"/>
        <dbReference type="ChEBI" id="CHEBI:128769"/>
        <dbReference type="EC" id="5.3.3.2"/>
    </reaction>
</comment>
<comment type="caution">
    <text evidence="16">The sequence shown here is derived from an EMBL/GenBank/DDBJ whole genome shotgun (WGS) entry which is preliminary data.</text>
</comment>
<keyword evidence="17" id="KW-1185">Reference proteome</keyword>
<evidence type="ECO:0000256" key="13">
    <source>
        <dbReference type="ARBA" id="ARBA00023229"/>
    </source>
</evidence>
<evidence type="ECO:0000256" key="5">
    <source>
        <dbReference type="ARBA" id="ARBA00007579"/>
    </source>
</evidence>
<keyword evidence="13" id="KW-0414">Isoprene biosynthesis</keyword>
<dbReference type="Proteomes" id="UP001186944">
    <property type="component" value="Unassembled WGS sequence"/>
</dbReference>
<sequence length="236" mass="27226">MATRTASSESDELLSGLDPIQKRLLEENCILIDEKDRRVGHATKKECHLNSNIETGLLHRAFSVFLFNTDGKLLLQQRSMAKITFPGYFTNTCCSHPLNTELELEEAGALGVKRAAQRKLEHELGISPNQVSLEDIHYLTRVWYKARSDGTWGEHEIDYCLIAQKDVNVDANRNEVMDWRYVDREELSDLIKSSEDGSVKITPWFKLISQSLLWEWWDNIANLKVVTDRNIIHRLQ</sequence>
<evidence type="ECO:0000313" key="16">
    <source>
        <dbReference type="EMBL" id="KAK3101383.1"/>
    </source>
</evidence>
<dbReference type="PANTHER" id="PTHR10885">
    <property type="entry name" value="ISOPENTENYL-DIPHOSPHATE DELTA-ISOMERASE"/>
    <property type="match status" value="1"/>
</dbReference>
<evidence type="ECO:0000256" key="4">
    <source>
        <dbReference type="ARBA" id="ARBA00004826"/>
    </source>
</evidence>
<keyword evidence="9" id="KW-0753">Steroid metabolism</keyword>
<keyword evidence="7" id="KW-0444">Lipid biosynthesis</keyword>
<keyword evidence="8" id="KW-0479">Metal-binding</keyword>
<evidence type="ECO:0000313" key="17">
    <source>
        <dbReference type="Proteomes" id="UP001186944"/>
    </source>
</evidence>
<keyword evidence="9" id="KW-0153">Cholesterol metabolism</keyword>
<comment type="function">
    <text evidence="3">Catalyzes the 1,3-allylic rearrangement of the homoallylic substrate isopentenyl (IPP) to its highly electrophilic allylic isomer, dimethylallyl diphosphate (DMAPP).</text>
</comment>
<reference evidence="16" key="1">
    <citation type="submission" date="2019-08" db="EMBL/GenBank/DDBJ databases">
        <title>The improved chromosome-level genome for the pearl oyster Pinctada fucata martensii using PacBio sequencing and Hi-C.</title>
        <authorList>
            <person name="Zheng Z."/>
        </authorList>
    </citation>
    <scope>NUCLEOTIDE SEQUENCE</scope>
    <source>
        <strain evidence="16">ZZ-2019</strain>
        <tissue evidence="16">Adductor muscle</tissue>
    </source>
</reference>
<evidence type="ECO:0000256" key="12">
    <source>
        <dbReference type="ARBA" id="ARBA00023098"/>
    </source>
</evidence>
<keyword evidence="9" id="KW-0152">Cholesterol biosynthesis</keyword>
<gene>
    <name evidence="16" type="ORF">FSP39_003131</name>
</gene>
<dbReference type="GO" id="GO:0046872">
    <property type="term" value="F:metal ion binding"/>
    <property type="evidence" value="ECO:0007669"/>
    <property type="project" value="UniProtKB-KW"/>
</dbReference>
<dbReference type="GO" id="GO:0004452">
    <property type="term" value="F:isopentenyl-diphosphate delta-isomerase activity"/>
    <property type="evidence" value="ECO:0007669"/>
    <property type="project" value="UniProtKB-EC"/>
</dbReference>
<protein>
    <recommendedName>
        <fullName evidence="6">isopentenyl-diphosphate Delta-isomerase</fullName>
        <ecNumber evidence="6">5.3.3.2</ecNumber>
    </recommendedName>
</protein>
<dbReference type="EC" id="5.3.3.2" evidence="6"/>
<evidence type="ECO:0000256" key="1">
    <source>
        <dbReference type="ARBA" id="ARBA00000374"/>
    </source>
</evidence>
<keyword evidence="12" id="KW-0443">Lipid metabolism</keyword>
<dbReference type="FunFam" id="3.90.79.10:FF:000012">
    <property type="entry name" value="Isopentenyl-diphosphate Delta-isomerase 1"/>
    <property type="match status" value="1"/>
</dbReference>
<evidence type="ECO:0000256" key="14">
    <source>
        <dbReference type="ARBA" id="ARBA00023235"/>
    </source>
</evidence>
<dbReference type="EMBL" id="VSWD01000005">
    <property type="protein sequence ID" value="KAK3101383.1"/>
    <property type="molecule type" value="Genomic_DNA"/>
</dbReference>
<dbReference type="PIRSF" id="PIRSF018427">
    <property type="entry name" value="Isopntndiph_ism"/>
    <property type="match status" value="1"/>
</dbReference>
<keyword evidence="11" id="KW-0752">Steroid biosynthesis</keyword>
<dbReference type="GO" id="GO:0006695">
    <property type="term" value="P:cholesterol biosynthetic process"/>
    <property type="evidence" value="ECO:0007669"/>
    <property type="project" value="UniProtKB-KW"/>
</dbReference>
<name>A0AA88YB28_PINIB</name>
<evidence type="ECO:0000256" key="10">
    <source>
        <dbReference type="ARBA" id="ARBA00022842"/>
    </source>
</evidence>